<proteinExistence type="predicted"/>
<evidence type="ECO:0000313" key="1">
    <source>
        <dbReference type="EMBL" id="KAJ8865597.1"/>
    </source>
</evidence>
<accession>A0ABQ9FZB5</accession>
<evidence type="ECO:0000313" key="2">
    <source>
        <dbReference type="Proteomes" id="UP001159363"/>
    </source>
</evidence>
<protein>
    <submittedName>
        <fullName evidence="1">Uncharacterized protein</fullName>
    </submittedName>
</protein>
<name>A0ABQ9FZB5_9NEOP</name>
<reference evidence="1 2" key="1">
    <citation type="submission" date="2023-02" db="EMBL/GenBank/DDBJ databases">
        <title>LHISI_Scaffold_Assembly.</title>
        <authorList>
            <person name="Stuart O.P."/>
            <person name="Cleave R."/>
            <person name="Magrath M.J.L."/>
            <person name="Mikheyev A.S."/>
        </authorList>
    </citation>
    <scope>NUCLEOTIDE SEQUENCE [LARGE SCALE GENOMIC DNA]</scope>
    <source>
        <strain evidence="1">Daus_M_001</strain>
        <tissue evidence="1">Leg muscle</tissue>
    </source>
</reference>
<keyword evidence="2" id="KW-1185">Reference proteome</keyword>
<dbReference type="EMBL" id="JARBHB010000017">
    <property type="protein sequence ID" value="KAJ8865597.1"/>
    <property type="molecule type" value="Genomic_DNA"/>
</dbReference>
<organism evidence="1 2">
    <name type="scientific">Dryococelus australis</name>
    <dbReference type="NCBI Taxonomy" id="614101"/>
    <lineage>
        <taxon>Eukaryota</taxon>
        <taxon>Metazoa</taxon>
        <taxon>Ecdysozoa</taxon>
        <taxon>Arthropoda</taxon>
        <taxon>Hexapoda</taxon>
        <taxon>Insecta</taxon>
        <taxon>Pterygota</taxon>
        <taxon>Neoptera</taxon>
        <taxon>Polyneoptera</taxon>
        <taxon>Phasmatodea</taxon>
        <taxon>Verophasmatodea</taxon>
        <taxon>Anareolatae</taxon>
        <taxon>Phasmatidae</taxon>
        <taxon>Eurycanthinae</taxon>
        <taxon>Dryococelus</taxon>
    </lineage>
</organism>
<dbReference type="Proteomes" id="UP001159363">
    <property type="component" value="Chromosome 16"/>
</dbReference>
<sequence length="80" mass="9258">MHTQIPDIPKGVPVKPAKLCDVKQLLVHLFGEEWDNNPKLEFFKNIFEAESFPTEILNEDKESKEPLDFDLLQDDEYAVA</sequence>
<gene>
    <name evidence="1" type="ORF">PR048_033117</name>
</gene>
<comment type="caution">
    <text evidence="1">The sequence shown here is derived from an EMBL/GenBank/DDBJ whole genome shotgun (WGS) entry which is preliminary data.</text>
</comment>